<dbReference type="SMART" id="SM00220">
    <property type="entry name" value="S_TKc"/>
    <property type="match status" value="1"/>
</dbReference>
<name>A0A919W5Q2_9ACTN</name>
<evidence type="ECO:0000256" key="2">
    <source>
        <dbReference type="ARBA" id="ARBA00012513"/>
    </source>
</evidence>
<feature type="region of interest" description="Disordered" evidence="8">
    <location>
        <begin position="323"/>
        <end position="399"/>
    </location>
</feature>
<keyword evidence="11" id="KW-1185">Reference proteome</keyword>
<dbReference type="PANTHER" id="PTHR43671">
    <property type="entry name" value="SERINE/THREONINE-PROTEIN KINASE NEK"/>
    <property type="match status" value="1"/>
</dbReference>
<organism evidence="10 11">
    <name type="scientific">Paractinoplanes toevensis</name>
    <dbReference type="NCBI Taxonomy" id="571911"/>
    <lineage>
        <taxon>Bacteria</taxon>
        <taxon>Bacillati</taxon>
        <taxon>Actinomycetota</taxon>
        <taxon>Actinomycetes</taxon>
        <taxon>Micromonosporales</taxon>
        <taxon>Micromonosporaceae</taxon>
        <taxon>Paractinoplanes</taxon>
    </lineage>
</organism>
<feature type="compositionally biased region" description="Basic and acidic residues" evidence="8">
    <location>
        <begin position="451"/>
        <end position="462"/>
    </location>
</feature>
<dbReference type="SUPFAM" id="SSF56112">
    <property type="entry name" value="Protein kinase-like (PK-like)"/>
    <property type="match status" value="1"/>
</dbReference>
<dbReference type="EC" id="2.7.11.1" evidence="2"/>
<dbReference type="InterPro" id="IPR000719">
    <property type="entry name" value="Prot_kinase_dom"/>
</dbReference>
<dbReference type="CDD" id="cd14014">
    <property type="entry name" value="STKc_PknB_like"/>
    <property type="match status" value="1"/>
</dbReference>
<dbReference type="PANTHER" id="PTHR43671:SF13">
    <property type="entry name" value="SERINE_THREONINE-PROTEIN KINASE NEK2"/>
    <property type="match status" value="1"/>
</dbReference>
<dbReference type="RefSeq" id="WP_246607410.1">
    <property type="nucleotide sequence ID" value="NZ_BOQN01000065.1"/>
</dbReference>
<evidence type="ECO:0000256" key="3">
    <source>
        <dbReference type="ARBA" id="ARBA00022679"/>
    </source>
</evidence>
<dbReference type="EMBL" id="BOQN01000065">
    <property type="protein sequence ID" value="GIM93305.1"/>
    <property type="molecule type" value="Genomic_DNA"/>
</dbReference>
<sequence>MTKDRTSSVARADSDGASTMDLSGRCVGSSYVLQHPIGQGATGTVWRGVDRASGEPVAVKLLHESLLRQPKLVTRFVQERTILLMLRHRNVVRVRDLFSVGETLGLVMDLVDGGSLRDHLRERGTVAASEACRLAAQVAAALAEAHELGVIHRDLKPDNILLRVEGGRLDTRLTDFGVARILNTPSMTTPNAVVGTPHYMAPEAFHGSTASPATDVYALGVLLYELVSGRPPYDSDSIPDLMRRHMEGHRERRPGMPDAVWDLVDDCMASKPRLRPSAAEMVAALSDAARECAGVPALPRPSGIYTDPGSAYADDSAFYPNGLAYPRGRADRSGPGRVPGVSRVPGQAGPVDQARSGPGRSGPNPAGSGAGFSPAGSGAGEPPVRTGNAGPGRDGGDDVAEAVSLLPLPRKPDRGNAPPRWRWAKRPGVTMAIIAAAMVASAVATTAWNHGRADGEPRDTVTREAPAAPTGSPKPSAAAVVSRAPRTAAHRVASAPADEPEPAAARSVARTRVPATAAARGATKPRSPQPEAQPYGPWQCTERVAFDLSSRIPLLPKPCQMVGRDIRYQASLTAPGGGTGSISVTLQDAASGRTVAGPKTCTGLAFGGQAATQGCGPSGASPSRGRQYLVVMTYRYERGGRMVASSSKGSTFSW</sequence>
<dbReference type="PROSITE" id="PS00108">
    <property type="entry name" value="PROTEIN_KINASE_ST"/>
    <property type="match status" value="1"/>
</dbReference>
<dbReference type="InterPro" id="IPR008271">
    <property type="entry name" value="Ser/Thr_kinase_AS"/>
</dbReference>
<gene>
    <name evidence="10" type="ORF">Ato02nite_050980</name>
</gene>
<evidence type="ECO:0000259" key="9">
    <source>
        <dbReference type="PROSITE" id="PS50011"/>
    </source>
</evidence>
<reference evidence="10 11" key="1">
    <citation type="submission" date="2021-03" db="EMBL/GenBank/DDBJ databases">
        <title>Whole genome shotgun sequence of Actinoplanes toevensis NBRC 105298.</title>
        <authorList>
            <person name="Komaki H."/>
            <person name="Tamura T."/>
        </authorList>
    </citation>
    <scope>NUCLEOTIDE SEQUENCE [LARGE SCALE GENOMIC DNA]</scope>
    <source>
        <strain evidence="10 11">NBRC 105298</strain>
    </source>
</reference>
<dbReference type="InterPro" id="IPR011009">
    <property type="entry name" value="Kinase-like_dom_sf"/>
</dbReference>
<dbReference type="Pfam" id="PF00069">
    <property type="entry name" value="Pkinase"/>
    <property type="match status" value="1"/>
</dbReference>
<dbReference type="Gene3D" id="3.30.200.20">
    <property type="entry name" value="Phosphorylase Kinase, domain 1"/>
    <property type="match status" value="1"/>
</dbReference>
<dbReference type="AlphaFoldDB" id="A0A919W5Q2"/>
<protein>
    <recommendedName>
        <fullName evidence="2">non-specific serine/threonine protein kinase</fullName>
        <ecNumber evidence="2">2.7.11.1</ecNumber>
    </recommendedName>
</protein>
<dbReference type="InterPro" id="IPR017441">
    <property type="entry name" value="Protein_kinase_ATP_BS"/>
</dbReference>
<feature type="compositionally biased region" description="Low complexity" evidence="8">
    <location>
        <begin position="354"/>
        <end position="383"/>
    </location>
</feature>
<dbReference type="Gene3D" id="1.10.510.10">
    <property type="entry name" value="Transferase(Phosphotransferase) domain 1"/>
    <property type="match status" value="1"/>
</dbReference>
<dbReference type="PROSITE" id="PS50011">
    <property type="entry name" value="PROTEIN_KINASE_DOM"/>
    <property type="match status" value="1"/>
</dbReference>
<evidence type="ECO:0000256" key="6">
    <source>
        <dbReference type="ARBA" id="ARBA00022840"/>
    </source>
</evidence>
<keyword evidence="4 7" id="KW-0547">Nucleotide-binding</keyword>
<comment type="caution">
    <text evidence="10">The sequence shown here is derived from an EMBL/GenBank/DDBJ whole genome shotgun (WGS) entry which is preliminary data.</text>
</comment>
<dbReference type="GO" id="GO:0005524">
    <property type="term" value="F:ATP binding"/>
    <property type="evidence" value="ECO:0007669"/>
    <property type="project" value="UniProtKB-UniRule"/>
</dbReference>
<evidence type="ECO:0000313" key="11">
    <source>
        <dbReference type="Proteomes" id="UP000677082"/>
    </source>
</evidence>
<keyword evidence="5" id="KW-0418">Kinase</keyword>
<evidence type="ECO:0000256" key="4">
    <source>
        <dbReference type="ARBA" id="ARBA00022741"/>
    </source>
</evidence>
<feature type="region of interest" description="Disordered" evidence="8">
    <location>
        <begin position="449"/>
        <end position="536"/>
    </location>
</feature>
<accession>A0A919W5Q2</accession>
<keyword evidence="3" id="KW-0808">Transferase</keyword>
<dbReference type="Proteomes" id="UP000677082">
    <property type="component" value="Unassembled WGS sequence"/>
</dbReference>
<dbReference type="GO" id="GO:0004674">
    <property type="term" value="F:protein serine/threonine kinase activity"/>
    <property type="evidence" value="ECO:0007669"/>
    <property type="project" value="UniProtKB-EC"/>
</dbReference>
<evidence type="ECO:0000256" key="5">
    <source>
        <dbReference type="ARBA" id="ARBA00022777"/>
    </source>
</evidence>
<evidence type="ECO:0000256" key="1">
    <source>
        <dbReference type="ARBA" id="ARBA00010886"/>
    </source>
</evidence>
<feature type="domain" description="Protein kinase" evidence="9">
    <location>
        <begin position="31"/>
        <end position="298"/>
    </location>
</feature>
<dbReference type="InterPro" id="IPR050660">
    <property type="entry name" value="NEK_Ser/Thr_kinase"/>
</dbReference>
<evidence type="ECO:0000256" key="8">
    <source>
        <dbReference type="SAM" id="MobiDB-lite"/>
    </source>
</evidence>
<feature type="compositionally biased region" description="Low complexity" evidence="8">
    <location>
        <begin position="493"/>
        <end position="526"/>
    </location>
</feature>
<feature type="binding site" evidence="7">
    <location>
        <position position="60"/>
    </location>
    <ligand>
        <name>ATP</name>
        <dbReference type="ChEBI" id="CHEBI:30616"/>
    </ligand>
</feature>
<evidence type="ECO:0000313" key="10">
    <source>
        <dbReference type="EMBL" id="GIM93305.1"/>
    </source>
</evidence>
<keyword evidence="6 7" id="KW-0067">ATP-binding</keyword>
<proteinExistence type="inferred from homology"/>
<evidence type="ECO:0000256" key="7">
    <source>
        <dbReference type="PROSITE-ProRule" id="PRU10141"/>
    </source>
</evidence>
<comment type="similarity">
    <text evidence="1">Belongs to the protein kinase superfamily. NEK Ser/Thr protein kinase family. NIMA subfamily.</text>
</comment>
<dbReference type="PROSITE" id="PS00107">
    <property type="entry name" value="PROTEIN_KINASE_ATP"/>
    <property type="match status" value="1"/>
</dbReference>